<keyword evidence="3" id="KW-1185">Reference proteome</keyword>
<keyword evidence="1" id="KW-0175">Coiled coil</keyword>
<evidence type="ECO:0000256" key="1">
    <source>
        <dbReference type="SAM" id="Coils"/>
    </source>
</evidence>
<dbReference type="EMBL" id="JANBOH010000010">
    <property type="protein sequence ID" value="KAJ1648178.1"/>
    <property type="molecule type" value="Genomic_DNA"/>
</dbReference>
<feature type="coiled-coil region" evidence="1">
    <location>
        <begin position="102"/>
        <end position="129"/>
    </location>
</feature>
<dbReference type="InterPro" id="IPR002885">
    <property type="entry name" value="PPR_rpt"/>
</dbReference>
<dbReference type="Gene3D" id="1.25.40.10">
    <property type="entry name" value="Tetratricopeptide repeat domain"/>
    <property type="match status" value="1"/>
</dbReference>
<dbReference type="InterPro" id="IPR011990">
    <property type="entry name" value="TPR-like_helical_dom_sf"/>
</dbReference>
<dbReference type="AlphaFoldDB" id="A0A9W7XQS6"/>
<dbReference type="GO" id="GO:0006396">
    <property type="term" value="P:RNA processing"/>
    <property type="evidence" value="ECO:0007669"/>
    <property type="project" value="TreeGrafter"/>
</dbReference>
<dbReference type="GO" id="GO:0003729">
    <property type="term" value="F:mRNA binding"/>
    <property type="evidence" value="ECO:0007669"/>
    <property type="project" value="TreeGrafter"/>
</dbReference>
<evidence type="ECO:0000313" key="2">
    <source>
        <dbReference type="EMBL" id="KAJ1648178.1"/>
    </source>
</evidence>
<dbReference type="GO" id="GO:0007005">
    <property type="term" value="P:mitochondrion organization"/>
    <property type="evidence" value="ECO:0007669"/>
    <property type="project" value="TreeGrafter"/>
</dbReference>
<dbReference type="InterPro" id="IPR051114">
    <property type="entry name" value="Mito_RNA_Proc_CCM1"/>
</dbReference>
<comment type="caution">
    <text evidence="2">The sequence shown here is derived from an EMBL/GenBank/DDBJ whole genome shotgun (WGS) entry which is preliminary data.</text>
</comment>
<evidence type="ECO:0000313" key="3">
    <source>
        <dbReference type="Proteomes" id="UP001145021"/>
    </source>
</evidence>
<accession>A0A9W7XQS6</accession>
<dbReference type="Proteomes" id="UP001145021">
    <property type="component" value="Unassembled WGS sequence"/>
</dbReference>
<dbReference type="PANTHER" id="PTHR47934:SF6">
    <property type="entry name" value="MITOCHONDRIAL GROUP I INTRON SPLICING FACTOR CCM1-RELATED"/>
    <property type="match status" value="1"/>
</dbReference>
<dbReference type="Pfam" id="PF01535">
    <property type="entry name" value="PPR"/>
    <property type="match status" value="2"/>
</dbReference>
<name>A0A9W7XQS6_9FUNG</name>
<protein>
    <submittedName>
        <fullName evidence="2">Uncharacterized protein</fullName>
    </submittedName>
</protein>
<proteinExistence type="predicted"/>
<dbReference type="PANTHER" id="PTHR47934">
    <property type="entry name" value="PENTATRICOPEPTIDE REPEAT-CONTAINING PROTEIN PET309, MITOCHONDRIAL"/>
    <property type="match status" value="1"/>
</dbReference>
<sequence length="1181" mass="133824">MAVCERLLEAICNTEVNGISLRIDWHIVQDLYNIAKSKGWELDSEVLQNTAIYLANSSFYTVSKAVKLVNSASLQEQSDRDSIWSFNLNGQEICDISLSRVMRQAKTVLMSKEEKEEEEEDNIRELFDLYAGSQLETAIDIAHALSSRSFVPKSAYFLFMTRAMCVCEQREYAELIFSMAQKHDRRHLGAEYALMMSMYYRLGDSAAANALFTEFTKIWKIYWEHIKSAFVMPDAVSRQAEKWRLVHEEKVEKPLVFDAAELWRIRSRASAPFYQYSLELVRNGSVEQAIKALGEAKYAYFVSLTSMHIGAIIHALLVAGRTDEAFDMYIEFRKSRNASGGSGIRAQDVVFGKLPFGQVTSDLLREIGAINDWNRIWSIIGNSDADLTYGLYYVNTVKALLVRALDTGNRRHAIRCAELLQRIAALHSAALDSLDCEWLEHKFARAIELYPESVEGQPQLVLELLEILVQKNAANLGIVYLSWNSQVIGSFFNSLRQLSDAAQADRIRSSFYASTDLVDALLVEPTSQVLRDEARYIFDLLPESLVSVPRTYGSVSKCGGWGKLDVDIPFAIFSKDSSFWQCTVRAFLSQKSGLQSEPSLNIAYGLLQTIKLIFIKGASIDRKLLVLANDLLLDCGFPVVDIETGGLLPREKQIETKERQTSDQRWIEESKAAETAKAIEMAAFCSDRSSGNQSIKTKDLELRLQEKVQLYIECRKSNEIPELRQLSSLVGDAMRQSKRAIWEPIVRDHIPEYLQRLEYKGSINAASQGKSCESTQYVTTIGSQAIVAYAGLGDIEEAMSYFHRIVDAGGYPISQATAMLLSSLSSTNTLVPVLPRGWSGNAERIFGMEPVYPPQPETHGDTILVPKTKRERKTMVAQIGLAMLYATFKNEIWPTAHFYNILLTVLGKAGMISELRQVFEVISPNSARKMPARLRINPAFAPSPILWAMAIREAAKAGESALSEYWFKEYRMSAMSIFREEASAYSRFAYRDQPKYARLFILGRPYYLVAQLERPLLKDGSLPVPWYDLEQVEKQLEMDRLRALDKLPLSYLDAHKMMTIYTLVDEHRDMDSAETLADEITALYRDKTVPKYSRPRGATDLASCWRMMVSGYIGLLKHYQQQVDNDPSEAKKCKMRLVHWYKQWKKERQRSGSLVGIPGHSRMLLGDQEITLAESICASMR</sequence>
<organism evidence="2 3">
    <name type="scientific">Coemansia asiatica</name>
    <dbReference type="NCBI Taxonomy" id="1052880"/>
    <lineage>
        <taxon>Eukaryota</taxon>
        <taxon>Fungi</taxon>
        <taxon>Fungi incertae sedis</taxon>
        <taxon>Zoopagomycota</taxon>
        <taxon>Kickxellomycotina</taxon>
        <taxon>Kickxellomycetes</taxon>
        <taxon>Kickxellales</taxon>
        <taxon>Kickxellaceae</taxon>
        <taxon>Coemansia</taxon>
    </lineage>
</organism>
<gene>
    <name evidence="2" type="ORF">LPJ64_000538</name>
</gene>
<reference evidence="2" key="1">
    <citation type="submission" date="2022-07" db="EMBL/GenBank/DDBJ databases">
        <title>Phylogenomic reconstructions and comparative analyses of Kickxellomycotina fungi.</title>
        <authorList>
            <person name="Reynolds N.K."/>
            <person name="Stajich J.E."/>
            <person name="Barry K."/>
            <person name="Grigoriev I.V."/>
            <person name="Crous P."/>
            <person name="Smith M.E."/>
        </authorList>
    </citation>
    <scope>NUCLEOTIDE SEQUENCE</scope>
    <source>
        <strain evidence="2">NBRC 105413</strain>
    </source>
</reference>
<dbReference type="GO" id="GO:0005739">
    <property type="term" value="C:mitochondrion"/>
    <property type="evidence" value="ECO:0007669"/>
    <property type="project" value="TreeGrafter"/>
</dbReference>